<organism evidence="1 2">
    <name type="scientific">Glaucidium brasilianum</name>
    <name type="common">Ferruginous pygmy-owl</name>
    <dbReference type="NCBI Taxonomy" id="78217"/>
    <lineage>
        <taxon>Eukaryota</taxon>
        <taxon>Metazoa</taxon>
        <taxon>Chordata</taxon>
        <taxon>Craniata</taxon>
        <taxon>Vertebrata</taxon>
        <taxon>Euteleostomi</taxon>
        <taxon>Archelosauria</taxon>
        <taxon>Archosauria</taxon>
        <taxon>Dinosauria</taxon>
        <taxon>Saurischia</taxon>
        <taxon>Theropoda</taxon>
        <taxon>Coelurosauria</taxon>
        <taxon>Aves</taxon>
        <taxon>Neognathae</taxon>
        <taxon>Neoaves</taxon>
        <taxon>Telluraves</taxon>
        <taxon>Strigiformes</taxon>
        <taxon>Strigidae</taxon>
        <taxon>Glaucidium</taxon>
    </lineage>
</organism>
<keyword evidence="2" id="KW-1185">Reference proteome</keyword>
<reference evidence="1 2" key="1">
    <citation type="submission" date="2019-09" db="EMBL/GenBank/DDBJ databases">
        <title>Bird 10,000 Genomes (B10K) Project - Family phase.</title>
        <authorList>
            <person name="Zhang G."/>
        </authorList>
    </citation>
    <scope>NUCLEOTIDE SEQUENCE [LARGE SCALE GENOMIC DNA]</scope>
    <source>
        <strain evidence="1">B10K-DU-008-63</strain>
    </source>
</reference>
<proteinExistence type="predicted"/>
<keyword evidence="1" id="KW-0808">Transferase</keyword>
<name>A0A7L0SB93_GLABR</name>
<comment type="caution">
    <text evidence="1">The sequence shown here is derived from an EMBL/GenBank/DDBJ whole genome shotgun (WGS) entry which is preliminary data.</text>
</comment>
<gene>
    <name evidence="1" type="primary">Gpat2_1</name>
    <name evidence="1" type="ORF">GLABRA_R15692</name>
</gene>
<dbReference type="Proteomes" id="UP000591073">
    <property type="component" value="Unassembled WGS sequence"/>
</dbReference>
<dbReference type="OrthoDB" id="5962536at2759"/>
<sequence length="91" mass="10819">SFPPQMKTWIYDSGQKVEIFIPFLGYYRPPSRRCCQTCTPISWGNFYHEQQSSLGFRDVIRVTEKDTRYRGWLVRRVCGLLAIWDRKVPAD</sequence>
<evidence type="ECO:0000313" key="2">
    <source>
        <dbReference type="Proteomes" id="UP000591073"/>
    </source>
</evidence>
<dbReference type="EMBL" id="VXAP01001166">
    <property type="protein sequence ID" value="NXL39744.1"/>
    <property type="molecule type" value="Genomic_DNA"/>
</dbReference>
<feature type="non-terminal residue" evidence="1">
    <location>
        <position position="1"/>
    </location>
</feature>
<keyword evidence="1" id="KW-0012">Acyltransferase</keyword>
<feature type="non-terminal residue" evidence="1">
    <location>
        <position position="91"/>
    </location>
</feature>
<evidence type="ECO:0000313" key="1">
    <source>
        <dbReference type="EMBL" id="NXL39744.1"/>
    </source>
</evidence>
<protein>
    <submittedName>
        <fullName evidence="1">GPAT2 acyltransferase</fullName>
    </submittedName>
</protein>
<dbReference type="GO" id="GO:0016746">
    <property type="term" value="F:acyltransferase activity"/>
    <property type="evidence" value="ECO:0007669"/>
    <property type="project" value="UniProtKB-KW"/>
</dbReference>
<dbReference type="AlphaFoldDB" id="A0A7L0SB93"/>
<accession>A0A7L0SB93</accession>